<dbReference type="Pfam" id="PF08593">
    <property type="entry name" value="Mug135_C"/>
    <property type="match status" value="1"/>
</dbReference>
<feature type="coiled-coil region" evidence="2">
    <location>
        <begin position="271"/>
        <end position="298"/>
    </location>
</feature>
<feature type="compositionally biased region" description="Polar residues" evidence="3">
    <location>
        <begin position="87"/>
        <end position="104"/>
    </location>
</feature>
<evidence type="ECO:0000256" key="3">
    <source>
        <dbReference type="SAM" id="MobiDB-lite"/>
    </source>
</evidence>
<feature type="region of interest" description="Disordered" evidence="3">
    <location>
        <begin position="1"/>
        <end position="62"/>
    </location>
</feature>
<protein>
    <recommendedName>
        <fullName evidence="4">Mug135-like C-terminal domain-containing protein</fullName>
    </recommendedName>
</protein>
<sequence>MDEEIPSGSGLSAPATVSAAPVSISPRPSPAPRSAPQPHRGDLTRLKDIFIPPSPPAPLMPRTVGRQNAVTLFGLTILKPSRVPQPHVQQPNVDGSAAYTSQITPDAAADKQSTPTSKSREIGRIPRKNKVEDDGHIQNASIATASGAVPKRAAARKAGGKVRSLGKAMEAMAEQRENHPKPDNPFALELDDPNTSQVAASPAAHKNPHRQSSGAKRKRQEDPEVTTPAESPSKKRTRTNVEEEPESTPSTFRPEPSSTPLDVEQARVEQLQLLTQEVKRLNGELLSTQRQVAQLYNRNCRDGALDQFRRVRATDWTDPVEDHHLPPLTSTASICALSAEELEKYCELYSIHGERSFDSDESRLGKAQSQWARIGRALGLEPTIVYMLMHRDAKSAS</sequence>
<name>A0A167RXZ7_CALVF</name>
<keyword evidence="6" id="KW-1185">Reference proteome</keyword>
<evidence type="ECO:0000313" key="5">
    <source>
        <dbReference type="EMBL" id="KZP01396.1"/>
    </source>
</evidence>
<feature type="compositionally biased region" description="Basic and acidic residues" evidence="3">
    <location>
        <begin position="173"/>
        <end position="182"/>
    </location>
</feature>
<evidence type="ECO:0000256" key="2">
    <source>
        <dbReference type="SAM" id="Coils"/>
    </source>
</evidence>
<evidence type="ECO:0000259" key="4">
    <source>
        <dbReference type="Pfam" id="PF08593"/>
    </source>
</evidence>
<feature type="region of interest" description="Disordered" evidence="3">
    <location>
        <begin position="81"/>
        <end position="263"/>
    </location>
</feature>
<dbReference type="EMBL" id="KV417266">
    <property type="protein sequence ID" value="KZP01396.1"/>
    <property type="molecule type" value="Genomic_DNA"/>
</dbReference>
<comment type="similarity">
    <text evidence="1">Belongs to the UPF0612 family.</text>
</comment>
<feature type="compositionally biased region" description="Basic and acidic residues" evidence="3">
    <location>
        <begin position="39"/>
        <end position="48"/>
    </location>
</feature>
<proteinExistence type="inferred from homology"/>
<evidence type="ECO:0000256" key="1">
    <source>
        <dbReference type="ARBA" id="ARBA00005788"/>
    </source>
</evidence>
<feature type="compositionally biased region" description="Low complexity" evidence="3">
    <location>
        <begin position="12"/>
        <end position="26"/>
    </location>
</feature>
<keyword evidence="2" id="KW-0175">Coiled coil</keyword>
<feature type="compositionally biased region" description="Basic and acidic residues" evidence="3">
    <location>
        <begin position="118"/>
        <end position="136"/>
    </location>
</feature>
<reference evidence="5 6" key="1">
    <citation type="journal article" date="2016" name="Mol. Biol. Evol.">
        <title>Comparative Genomics of Early-Diverging Mushroom-Forming Fungi Provides Insights into the Origins of Lignocellulose Decay Capabilities.</title>
        <authorList>
            <person name="Nagy L.G."/>
            <person name="Riley R."/>
            <person name="Tritt A."/>
            <person name="Adam C."/>
            <person name="Daum C."/>
            <person name="Floudas D."/>
            <person name="Sun H."/>
            <person name="Yadav J.S."/>
            <person name="Pangilinan J."/>
            <person name="Larsson K.H."/>
            <person name="Matsuura K."/>
            <person name="Barry K."/>
            <person name="Labutti K."/>
            <person name="Kuo R."/>
            <person name="Ohm R.A."/>
            <person name="Bhattacharya S.S."/>
            <person name="Shirouzu T."/>
            <person name="Yoshinaga Y."/>
            <person name="Martin F.M."/>
            <person name="Grigoriev I.V."/>
            <person name="Hibbett D.S."/>
        </authorList>
    </citation>
    <scope>NUCLEOTIDE SEQUENCE [LARGE SCALE GENOMIC DNA]</scope>
    <source>
        <strain evidence="5 6">TUFC12733</strain>
    </source>
</reference>
<dbReference type="AlphaFoldDB" id="A0A167RXZ7"/>
<feature type="domain" description="Mug135-like C-terminal" evidence="4">
    <location>
        <begin position="295"/>
        <end position="358"/>
    </location>
</feature>
<gene>
    <name evidence="5" type="ORF">CALVIDRAFT_551830</name>
</gene>
<accession>A0A167RXZ7</accession>
<evidence type="ECO:0000313" key="6">
    <source>
        <dbReference type="Proteomes" id="UP000076738"/>
    </source>
</evidence>
<organism evidence="5 6">
    <name type="scientific">Calocera viscosa (strain TUFC12733)</name>
    <dbReference type="NCBI Taxonomy" id="1330018"/>
    <lineage>
        <taxon>Eukaryota</taxon>
        <taxon>Fungi</taxon>
        <taxon>Dikarya</taxon>
        <taxon>Basidiomycota</taxon>
        <taxon>Agaricomycotina</taxon>
        <taxon>Dacrymycetes</taxon>
        <taxon>Dacrymycetales</taxon>
        <taxon>Dacrymycetaceae</taxon>
        <taxon>Calocera</taxon>
    </lineage>
</organism>
<dbReference type="Proteomes" id="UP000076738">
    <property type="component" value="Unassembled WGS sequence"/>
</dbReference>
<dbReference type="InterPro" id="IPR013902">
    <property type="entry name" value="Mug135-like_C"/>
</dbReference>
<feature type="compositionally biased region" description="Polar residues" evidence="3">
    <location>
        <begin position="247"/>
        <end position="260"/>
    </location>
</feature>